<feature type="region of interest" description="Disordered" evidence="1">
    <location>
        <begin position="47"/>
        <end position="74"/>
    </location>
</feature>
<organism evidence="3 4">
    <name type="scientific">Durusdinium trenchii</name>
    <dbReference type="NCBI Taxonomy" id="1381693"/>
    <lineage>
        <taxon>Eukaryota</taxon>
        <taxon>Sar</taxon>
        <taxon>Alveolata</taxon>
        <taxon>Dinophyceae</taxon>
        <taxon>Suessiales</taxon>
        <taxon>Symbiodiniaceae</taxon>
        <taxon>Durusdinium</taxon>
    </lineage>
</organism>
<feature type="compositionally biased region" description="Acidic residues" evidence="1">
    <location>
        <begin position="52"/>
        <end position="61"/>
    </location>
</feature>
<reference evidence="3 4" key="1">
    <citation type="submission" date="2024-02" db="EMBL/GenBank/DDBJ databases">
        <authorList>
            <person name="Chen Y."/>
            <person name="Shah S."/>
            <person name="Dougan E. K."/>
            <person name="Thang M."/>
            <person name="Chan C."/>
        </authorList>
    </citation>
    <scope>NUCLEOTIDE SEQUENCE [LARGE SCALE GENOMIC DNA]</scope>
</reference>
<dbReference type="Proteomes" id="UP001642484">
    <property type="component" value="Unassembled WGS sequence"/>
</dbReference>
<name>A0ABP0JBH0_9DINO</name>
<dbReference type="InterPro" id="IPR001623">
    <property type="entry name" value="DnaJ_domain"/>
</dbReference>
<comment type="caution">
    <text evidence="3">The sequence shown here is derived from an EMBL/GenBank/DDBJ whole genome shotgun (WGS) entry which is preliminary data.</text>
</comment>
<feature type="compositionally biased region" description="Basic and acidic residues" evidence="1">
    <location>
        <begin position="62"/>
        <end position="73"/>
    </location>
</feature>
<dbReference type="PROSITE" id="PS50076">
    <property type="entry name" value="DNAJ_2"/>
    <property type="match status" value="1"/>
</dbReference>
<feature type="domain" description="J" evidence="2">
    <location>
        <begin position="231"/>
        <end position="293"/>
    </location>
</feature>
<evidence type="ECO:0000256" key="1">
    <source>
        <dbReference type="SAM" id="MobiDB-lite"/>
    </source>
</evidence>
<dbReference type="Gene3D" id="1.10.287.110">
    <property type="entry name" value="DnaJ domain"/>
    <property type="match status" value="1"/>
</dbReference>
<keyword evidence="4" id="KW-1185">Reference proteome</keyword>
<evidence type="ECO:0000259" key="2">
    <source>
        <dbReference type="PROSITE" id="PS50076"/>
    </source>
</evidence>
<evidence type="ECO:0000313" key="4">
    <source>
        <dbReference type="Proteomes" id="UP001642484"/>
    </source>
</evidence>
<dbReference type="InterPro" id="IPR036869">
    <property type="entry name" value="J_dom_sf"/>
</dbReference>
<evidence type="ECO:0000313" key="3">
    <source>
        <dbReference type="EMBL" id="CAK9011758.1"/>
    </source>
</evidence>
<dbReference type="SMART" id="SM00271">
    <property type="entry name" value="DnaJ"/>
    <property type="match status" value="1"/>
</dbReference>
<dbReference type="Gene3D" id="3.90.930.1">
    <property type="match status" value="1"/>
</dbReference>
<dbReference type="EMBL" id="CAXAMN010004980">
    <property type="protein sequence ID" value="CAK9011758.1"/>
    <property type="molecule type" value="Genomic_DNA"/>
</dbReference>
<accession>A0ABP0JBH0</accession>
<dbReference type="Pfam" id="PF00226">
    <property type="entry name" value="DnaJ"/>
    <property type="match status" value="1"/>
</dbReference>
<dbReference type="SUPFAM" id="SSF46565">
    <property type="entry name" value="Chaperone J-domain"/>
    <property type="match status" value="1"/>
</dbReference>
<dbReference type="CDD" id="cd06257">
    <property type="entry name" value="DnaJ"/>
    <property type="match status" value="1"/>
</dbReference>
<protein>
    <recommendedName>
        <fullName evidence="2">J domain-containing protein</fullName>
    </recommendedName>
</protein>
<sequence>MLQGYNEKKEQLAVPGANGLLDLHRSSLEELQLARIYTRHRTDVMLSQGYNSEEDDSDADETDGRLYTERQYHDNGNPKYFRTYMRLPATVSQPSLKPPSYCERSCERVIEEKHFDVGGVCRLDVHFALGQPYLSRKHFYENQRLKSEKLFFVEDERTMRSRKAGHWREYFEGGQIKSEIQYDEHGMRCGFCKRYSEDGAQQWVKDYTKEYGDRIAEFNAKRGKLSLNAEEAAAMLGFREHYLPKDRREVDSMYRKRCAPLHPDKSPDPDAHERFLEVSRAREVLLKWLETER</sequence>
<proteinExistence type="predicted"/>
<gene>
    <name evidence="3" type="ORF">CCMP2556_LOCUS10585</name>
</gene>